<dbReference type="InterPro" id="IPR001675">
    <property type="entry name" value="Glyco_trans_29"/>
</dbReference>
<evidence type="ECO:0000256" key="7">
    <source>
        <dbReference type="ARBA" id="ARBA00022989"/>
    </source>
</evidence>
<dbReference type="GO" id="GO:0001574">
    <property type="term" value="P:ganglioside biosynthetic process"/>
    <property type="evidence" value="ECO:0007669"/>
    <property type="project" value="Ensembl"/>
</dbReference>
<reference evidence="12" key="1">
    <citation type="submission" date="2015-11" db="EMBL/GenBank/DDBJ databases">
        <authorList>
            <consortium name="International Coturnix japonica Genome Analysis Consortium"/>
            <person name="Warren W."/>
            <person name="Burt D.W."/>
            <person name="Antin P.B."/>
            <person name="Lanford R."/>
            <person name="Gros J."/>
            <person name="Wilson R.K."/>
        </authorList>
    </citation>
    <scope>NUCLEOTIDE SEQUENCE [LARGE SCALE GENOMIC DNA]</scope>
</reference>
<sequence length="398" mass="44712">MRGVIILFTALGTTLLGGCFLRLNGERPLRARGWEKKAEVANVTPKVVQAFGSPLTSLPQTENRTSAHKDGIHQVELDPKCKAIQDNILSSSNKKKRYTEDYYLHVVKKLQNCTWVRRPEESAKFRSELASCCNAVNNFIASQNNTPLGSNMSYEVDSRKTIHITEDIFRMLPASSPLSVYPFKNCAVVGNGGILKNSSCGAEIDRSDFVFRCNLPPTVGNISKDVGNKTNLVTVNPSIIAQKYSRLNKKKTEFVGNIAAYGDAFLLLPAFSFRSNTAISFKVYHTLQEFKTTQKAIFFHPTYLKSLARFWRTKGVKAYRLSSGFMIISAAVELCENVKIYGFWPFSQSTEKIPITHHYYDNQLPKPGFHAMPKEYNQILQLHGKGILKVQFGKCESD</sequence>
<accession>A0A8C2T1K0</accession>
<dbReference type="KEGG" id="cjo:107309027"/>
<dbReference type="GO" id="GO:0009311">
    <property type="term" value="P:oligosaccharide metabolic process"/>
    <property type="evidence" value="ECO:0007669"/>
    <property type="project" value="Ensembl"/>
</dbReference>
<dbReference type="CTD" id="338596"/>
<evidence type="ECO:0000256" key="5">
    <source>
        <dbReference type="ARBA" id="ARBA00022692"/>
    </source>
</evidence>
<evidence type="ECO:0000256" key="9">
    <source>
        <dbReference type="ARBA" id="ARBA00023136"/>
    </source>
</evidence>
<comment type="subcellular location">
    <subcellularLocation>
        <location evidence="1">Golgi apparatus membrane</location>
        <topology evidence="1">Single-pass type II membrane protein</topology>
    </subcellularLocation>
</comment>
<dbReference type="Ensembl" id="ENSCJPT00005009185.1">
    <property type="protein sequence ID" value="ENSCJPP00005005709.1"/>
    <property type="gene ID" value="ENSCJPG00005005406.1"/>
</dbReference>
<dbReference type="PANTHER" id="PTHR11987">
    <property type="entry name" value="ALPHA-2,8-SIALYLTRANSFERASE"/>
    <property type="match status" value="1"/>
</dbReference>
<evidence type="ECO:0000256" key="1">
    <source>
        <dbReference type="ARBA" id="ARBA00004323"/>
    </source>
</evidence>
<dbReference type="GO" id="GO:0006491">
    <property type="term" value="P:N-glycan processing"/>
    <property type="evidence" value="ECO:0007669"/>
    <property type="project" value="TreeGrafter"/>
</dbReference>
<keyword evidence="11" id="KW-0325">Glycoprotein</keyword>
<evidence type="ECO:0000256" key="6">
    <source>
        <dbReference type="ARBA" id="ARBA00022968"/>
    </source>
</evidence>
<dbReference type="CDD" id="cd23991">
    <property type="entry name" value="GT29_ST8SIA6"/>
    <property type="match status" value="1"/>
</dbReference>
<dbReference type="InterPro" id="IPR050943">
    <property type="entry name" value="Glycosyltr_29_Sialyltrsf"/>
</dbReference>
<dbReference type="GO" id="GO:0016051">
    <property type="term" value="P:carbohydrate biosynthetic process"/>
    <property type="evidence" value="ECO:0007669"/>
    <property type="project" value="Ensembl"/>
</dbReference>
<evidence type="ECO:0000313" key="12">
    <source>
        <dbReference type="Ensembl" id="ENSCJPP00005005709.1"/>
    </source>
</evidence>
<dbReference type="GeneID" id="107309027"/>
<keyword evidence="5" id="KW-0812">Transmembrane</keyword>
<evidence type="ECO:0000256" key="4">
    <source>
        <dbReference type="ARBA" id="ARBA00022679"/>
    </source>
</evidence>
<dbReference type="RefSeq" id="XP_015708920.1">
    <property type="nucleotide sequence ID" value="XM_015853434.2"/>
</dbReference>
<proteinExistence type="inferred from homology"/>
<dbReference type="PROSITE" id="PS51257">
    <property type="entry name" value="PROKAR_LIPOPROTEIN"/>
    <property type="match status" value="1"/>
</dbReference>
<reference evidence="12" key="2">
    <citation type="submission" date="2025-08" db="UniProtKB">
        <authorList>
            <consortium name="Ensembl"/>
        </authorList>
    </citation>
    <scope>IDENTIFICATION</scope>
</reference>
<protein>
    <submittedName>
        <fullName evidence="12">ST8 alpha-N-acetyl-neuraminide alpha-2,8-sialyltransferase 6</fullName>
    </submittedName>
</protein>
<dbReference type="GO" id="GO:0006493">
    <property type="term" value="P:protein O-linked glycosylation"/>
    <property type="evidence" value="ECO:0007669"/>
    <property type="project" value="Ensembl"/>
</dbReference>
<keyword evidence="6" id="KW-0735">Signal-anchor</keyword>
<keyword evidence="8" id="KW-0333">Golgi apparatus</keyword>
<gene>
    <name evidence="12" type="primary">ST8SIA6</name>
</gene>
<dbReference type="Proteomes" id="UP000694412">
    <property type="component" value="Chromosome 2"/>
</dbReference>
<evidence type="ECO:0000256" key="11">
    <source>
        <dbReference type="ARBA" id="ARBA00023180"/>
    </source>
</evidence>
<dbReference type="FunFam" id="3.90.1480.20:FF:000001">
    <property type="entry name" value="ST8 alpha-N-acetyl-neuraminide alpha-2,8-sialyltransferase 2"/>
    <property type="match status" value="1"/>
</dbReference>
<dbReference type="Pfam" id="PF00777">
    <property type="entry name" value="Glyco_transf_29"/>
    <property type="match status" value="1"/>
</dbReference>
<evidence type="ECO:0000256" key="3">
    <source>
        <dbReference type="ARBA" id="ARBA00022676"/>
    </source>
</evidence>
<keyword evidence="13" id="KW-1185">Reference proteome</keyword>
<dbReference type="OrthoDB" id="10264956at2759"/>
<name>A0A8C2T1K0_COTJA</name>
<dbReference type="Gene3D" id="3.90.1480.20">
    <property type="entry name" value="Glycosyl transferase family 29"/>
    <property type="match status" value="1"/>
</dbReference>
<dbReference type="AlphaFoldDB" id="A0A8C2T1K0"/>
<keyword evidence="7" id="KW-1133">Transmembrane helix</keyword>
<keyword evidence="9" id="KW-0472">Membrane</keyword>
<reference evidence="12" key="3">
    <citation type="submission" date="2025-09" db="UniProtKB">
        <authorList>
            <consortium name="Ensembl"/>
        </authorList>
    </citation>
    <scope>IDENTIFICATION</scope>
</reference>
<evidence type="ECO:0000256" key="10">
    <source>
        <dbReference type="ARBA" id="ARBA00023157"/>
    </source>
</evidence>
<keyword evidence="3" id="KW-0328">Glycosyltransferase</keyword>
<dbReference type="GeneTree" id="ENSGT01030000234535"/>
<evidence type="ECO:0000256" key="8">
    <source>
        <dbReference type="ARBA" id="ARBA00023034"/>
    </source>
</evidence>
<keyword evidence="10" id="KW-1015">Disulfide bond</keyword>
<dbReference type="PANTHER" id="PTHR11987:SF29">
    <property type="entry name" value="ALPHA-2,8-SIALYLTRANSFERASE 8F"/>
    <property type="match status" value="1"/>
</dbReference>
<dbReference type="GO" id="GO:0000139">
    <property type="term" value="C:Golgi membrane"/>
    <property type="evidence" value="ECO:0007669"/>
    <property type="project" value="UniProtKB-SubCell"/>
</dbReference>
<dbReference type="InterPro" id="IPR038578">
    <property type="entry name" value="GT29-like_sf"/>
</dbReference>
<comment type="similarity">
    <text evidence="2">Belongs to the glycosyltransferase 29 family.</text>
</comment>
<organism evidence="12 13">
    <name type="scientific">Coturnix japonica</name>
    <name type="common">Japanese quail</name>
    <name type="synonym">Coturnix coturnix japonica</name>
    <dbReference type="NCBI Taxonomy" id="93934"/>
    <lineage>
        <taxon>Eukaryota</taxon>
        <taxon>Metazoa</taxon>
        <taxon>Chordata</taxon>
        <taxon>Craniata</taxon>
        <taxon>Vertebrata</taxon>
        <taxon>Euteleostomi</taxon>
        <taxon>Archelosauria</taxon>
        <taxon>Archosauria</taxon>
        <taxon>Dinosauria</taxon>
        <taxon>Saurischia</taxon>
        <taxon>Theropoda</taxon>
        <taxon>Coelurosauria</taxon>
        <taxon>Aves</taxon>
        <taxon>Neognathae</taxon>
        <taxon>Galloanserae</taxon>
        <taxon>Galliformes</taxon>
        <taxon>Phasianidae</taxon>
        <taxon>Perdicinae</taxon>
        <taxon>Coturnix</taxon>
    </lineage>
</organism>
<evidence type="ECO:0000256" key="2">
    <source>
        <dbReference type="ARBA" id="ARBA00006003"/>
    </source>
</evidence>
<evidence type="ECO:0000313" key="13">
    <source>
        <dbReference type="Proteomes" id="UP000694412"/>
    </source>
</evidence>
<keyword evidence="4" id="KW-0808">Transferase</keyword>
<dbReference type="GO" id="GO:0003828">
    <property type="term" value="F:alpha-N-acetylneuraminate alpha-2,8-sialyltransferase activity"/>
    <property type="evidence" value="ECO:0007669"/>
    <property type="project" value="TreeGrafter"/>
</dbReference>